<reference evidence="1 2" key="1">
    <citation type="submission" date="2018-06" db="EMBL/GenBank/DDBJ databases">
        <title>Complete Genome Sequence of the Microcystin-Degrading Bacterium Sphingosinicella microcystinivorans Strain B-9.</title>
        <authorList>
            <person name="Jin H."/>
            <person name="Nishizawa T."/>
            <person name="Guo Y."/>
            <person name="Nishizawa A."/>
            <person name="Park H."/>
            <person name="Kato H."/>
            <person name="Tsuji K."/>
            <person name="Harada K."/>
        </authorList>
    </citation>
    <scope>NUCLEOTIDE SEQUENCE [LARGE SCALE GENOMIC DNA]</scope>
    <source>
        <strain evidence="1 2">B9</strain>
    </source>
</reference>
<dbReference type="EMBL" id="AP018711">
    <property type="protein sequence ID" value="BBE35943.1"/>
    <property type="molecule type" value="Genomic_DNA"/>
</dbReference>
<keyword evidence="1" id="KW-0378">Hydrolase</keyword>
<dbReference type="InterPro" id="IPR051321">
    <property type="entry name" value="PHA/PHB_synthase"/>
</dbReference>
<dbReference type="SUPFAM" id="SSF53474">
    <property type="entry name" value="alpha/beta-Hydrolases"/>
    <property type="match status" value="1"/>
</dbReference>
<dbReference type="InterPro" id="IPR029058">
    <property type="entry name" value="AB_hydrolase_fold"/>
</dbReference>
<evidence type="ECO:0000313" key="2">
    <source>
        <dbReference type="Proteomes" id="UP000275727"/>
    </source>
</evidence>
<dbReference type="PANTHER" id="PTHR36837">
    <property type="entry name" value="POLY(3-HYDROXYALKANOATE) POLYMERASE SUBUNIT PHAC"/>
    <property type="match status" value="1"/>
</dbReference>
<dbReference type="Proteomes" id="UP000275727">
    <property type="component" value="Chromosome"/>
</dbReference>
<name>A0AAD1D9L8_SPHMI</name>
<dbReference type="PANTHER" id="PTHR36837:SF2">
    <property type="entry name" value="POLY(3-HYDROXYALKANOATE) POLYMERASE SUBUNIT PHAC"/>
    <property type="match status" value="1"/>
</dbReference>
<dbReference type="AlphaFoldDB" id="A0AAD1D9L8"/>
<evidence type="ECO:0000313" key="1">
    <source>
        <dbReference type="EMBL" id="BBE35943.1"/>
    </source>
</evidence>
<protein>
    <submittedName>
        <fullName evidence="1">Alpha/beta hydrolase</fullName>
    </submittedName>
</protein>
<accession>A0AAD1D9L8</accession>
<organism evidence="1 2">
    <name type="scientific">Sphingosinicella microcystinivorans</name>
    <dbReference type="NCBI Taxonomy" id="335406"/>
    <lineage>
        <taxon>Bacteria</taxon>
        <taxon>Pseudomonadati</taxon>
        <taxon>Pseudomonadota</taxon>
        <taxon>Alphaproteobacteria</taxon>
        <taxon>Sphingomonadales</taxon>
        <taxon>Sphingosinicellaceae</taxon>
        <taxon>Sphingosinicella</taxon>
    </lineage>
</organism>
<dbReference type="GO" id="GO:0016787">
    <property type="term" value="F:hydrolase activity"/>
    <property type="evidence" value="ECO:0007669"/>
    <property type="project" value="UniProtKB-KW"/>
</dbReference>
<sequence>MMIGSDLVSSSDMNDLDAAGAKAIARSDAAQQHAAAGSPRGPHPLPLFLDHARQAIGGDRARMERFLGALAAYQQSGWRRDLPEMPVIASCGSAVLRDYGGSGRPAVFVPSLINTTDVLDLTAERSLLRHIAGRGVRPLLVDWQSPGAAEATLSVSGYVAERLRPLLDTVGEPLDLVGYCLGGTMALAAASHPLVRRVATIAAPWDFAGYPAARRQALLSHWRGVAPSLSALGGMPMDLIQPAFWSLDPAGAVAKYERFGRLDPASDEARLFVAVEDWANTGPALTVPAARECFEDFFGANVPIEGGWRVGGEIIPPPTKPTLNIVSRTDRLVPAVAVEPFGETRLIDAGHVGMMVGSNARAQLWQPLADWLTA</sequence>
<dbReference type="KEGG" id="smic:SmB9_36010"/>
<dbReference type="Gene3D" id="3.40.50.1820">
    <property type="entry name" value="alpha/beta hydrolase"/>
    <property type="match status" value="1"/>
</dbReference>
<proteinExistence type="predicted"/>
<gene>
    <name evidence="1" type="ORF">SmB9_36010</name>
</gene>